<evidence type="ECO:0000256" key="5">
    <source>
        <dbReference type="ARBA" id="ARBA00023180"/>
    </source>
</evidence>
<dbReference type="InterPro" id="IPR050726">
    <property type="entry name" value="mGluR"/>
</dbReference>
<keyword evidence="6" id="KW-0675">Receptor</keyword>
<keyword evidence="4" id="KW-0472">Membrane</keyword>
<dbReference type="GO" id="GO:0004930">
    <property type="term" value="F:G protein-coupled receptor activity"/>
    <property type="evidence" value="ECO:0007669"/>
    <property type="project" value="InterPro"/>
</dbReference>
<dbReference type="AlphaFoldDB" id="A0A6S7HI99"/>
<dbReference type="InterPro" id="IPR038550">
    <property type="entry name" value="GPCR_3_9-Cys_sf"/>
</dbReference>
<dbReference type="Gene3D" id="2.10.50.30">
    <property type="entry name" value="GPCR, family 3, nine cysteines domain"/>
    <property type="match status" value="1"/>
</dbReference>
<gene>
    <name evidence="6" type="ORF">PACLA_8A004849</name>
</gene>
<comment type="caution">
    <text evidence="6">The sequence shown here is derived from an EMBL/GenBank/DDBJ whole genome shotgun (WGS) entry which is preliminary data.</text>
</comment>
<evidence type="ECO:0000313" key="7">
    <source>
        <dbReference type="Proteomes" id="UP001152795"/>
    </source>
</evidence>
<dbReference type="PANTHER" id="PTHR24060">
    <property type="entry name" value="METABOTROPIC GLUTAMATE RECEPTOR"/>
    <property type="match status" value="1"/>
</dbReference>
<evidence type="ECO:0000313" key="6">
    <source>
        <dbReference type="EMBL" id="CAB4004834.1"/>
    </source>
</evidence>
<dbReference type="InterPro" id="IPR028082">
    <property type="entry name" value="Peripla_BP_I"/>
</dbReference>
<comment type="subcellular location">
    <subcellularLocation>
        <location evidence="1">Membrane</location>
        <topology evidence="1">Multi-pass membrane protein</topology>
    </subcellularLocation>
</comment>
<dbReference type="PROSITE" id="PS50259">
    <property type="entry name" value="G_PROTEIN_RECEP_F3_4"/>
    <property type="match status" value="1"/>
</dbReference>
<evidence type="ECO:0000256" key="1">
    <source>
        <dbReference type="ARBA" id="ARBA00004141"/>
    </source>
</evidence>
<dbReference type="GO" id="GO:0016020">
    <property type="term" value="C:membrane"/>
    <property type="evidence" value="ECO:0007669"/>
    <property type="project" value="UniProtKB-SubCell"/>
</dbReference>
<evidence type="ECO:0000256" key="2">
    <source>
        <dbReference type="ARBA" id="ARBA00022692"/>
    </source>
</evidence>
<evidence type="ECO:0000256" key="4">
    <source>
        <dbReference type="ARBA" id="ARBA00023136"/>
    </source>
</evidence>
<evidence type="ECO:0000256" key="3">
    <source>
        <dbReference type="ARBA" id="ARBA00022989"/>
    </source>
</evidence>
<dbReference type="EMBL" id="CACRXK020005015">
    <property type="protein sequence ID" value="CAB4004834.1"/>
    <property type="molecule type" value="Genomic_DNA"/>
</dbReference>
<dbReference type="Pfam" id="PF00003">
    <property type="entry name" value="7tm_3"/>
    <property type="match status" value="1"/>
</dbReference>
<keyword evidence="5" id="KW-0325">Glycoprotein</keyword>
<dbReference type="Gene3D" id="3.40.50.2300">
    <property type="match status" value="2"/>
</dbReference>
<accession>A0A6S7HI99</accession>
<dbReference type="SUPFAM" id="SSF53822">
    <property type="entry name" value="Periplasmic binding protein-like I"/>
    <property type="match status" value="1"/>
</dbReference>
<keyword evidence="2" id="KW-0812">Transmembrane</keyword>
<proteinExistence type="predicted"/>
<reference evidence="6" key="1">
    <citation type="submission" date="2020-04" db="EMBL/GenBank/DDBJ databases">
        <authorList>
            <person name="Alioto T."/>
            <person name="Alioto T."/>
            <person name="Gomez Garrido J."/>
        </authorList>
    </citation>
    <scope>NUCLEOTIDE SEQUENCE</scope>
    <source>
        <strain evidence="6">A484AB</strain>
    </source>
</reference>
<dbReference type="OrthoDB" id="5970354at2759"/>
<name>A0A6S7HI99_PARCT</name>
<dbReference type="Proteomes" id="UP001152795">
    <property type="component" value="Unassembled WGS sequence"/>
</dbReference>
<organism evidence="6 7">
    <name type="scientific">Paramuricea clavata</name>
    <name type="common">Red gorgonian</name>
    <name type="synonym">Violescent sea-whip</name>
    <dbReference type="NCBI Taxonomy" id="317549"/>
    <lineage>
        <taxon>Eukaryota</taxon>
        <taxon>Metazoa</taxon>
        <taxon>Cnidaria</taxon>
        <taxon>Anthozoa</taxon>
        <taxon>Octocorallia</taxon>
        <taxon>Malacalcyonacea</taxon>
        <taxon>Plexauridae</taxon>
        <taxon>Paramuricea</taxon>
    </lineage>
</organism>
<keyword evidence="3" id="KW-1133">Transmembrane helix</keyword>
<protein>
    <submittedName>
        <fullName evidence="6">Metabotropic glutamate receptor 3-like</fullName>
    </submittedName>
</protein>
<dbReference type="InterPro" id="IPR017978">
    <property type="entry name" value="GPCR_3_C"/>
</dbReference>
<keyword evidence="7" id="KW-1185">Reference proteome</keyword>
<sequence length="446" mass="51001">MAKFKRTRLLEHLKNVSFWDSSVNATIKFDKNYEVRAMYDIMNYRNQDGVNRYVRVGTWDGEKVNGKIKSKLSLLQNIKWLQGTTNLPTSYCSEKCNLQHEIFVSVPTFDFQCCWECKKCHRLQIVENNTCLDGPLGWVPNSNRSGWVKRKLVYPKWNDGLSIALIVLSFISLILTLCTFAFYIKYKQNRLLKASGRELCFVMLTGIALCFIVPVLFIAKPGPYVCNAQGLVSGLALVTCYAPLFMKVNRIYRIFTTAKASVARPSFVSPRMQLLITFALISIQVLFATFISLVNPAKAEEHYISHKEELLLECYTDDLGFTINLSYVLLLMFLCTAYAFKTRNFPKNYNESKFIGVTMYITCAVFTVFFSLHHHTVHSVQHAYLASGVYIIIGLVTLIGQFGQKVFIVLYVTDLGEENLTMSTRTRCSIVIQHQDDKEMKEDSGK</sequence>